<dbReference type="RefSeq" id="WP_048467361.1">
    <property type="nucleotide sequence ID" value="NZ_JBNTQU010000006.1"/>
</dbReference>
<comment type="caution">
    <text evidence="8">The sequence shown here is derived from an EMBL/GenBank/DDBJ whole genome shotgun (WGS) entry which is preliminary data.</text>
</comment>
<evidence type="ECO:0000256" key="5">
    <source>
        <dbReference type="ARBA" id="ARBA00023033"/>
    </source>
</evidence>
<comment type="catalytic activity">
    <reaction evidence="6">
        <text>uracil + FMNH2 + NADH + O2 = (Z)-3-ureidoacrylate + FMN + NAD(+) + H2O + H(+)</text>
        <dbReference type="Rhea" id="RHEA:31587"/>
        <dbReference type="ChEBI" id="CHEBI:15377"/>
        <dbReference type="ChEBI" id="CHEBI:15378"/>
        <dbReference type="ChEBI" id="CHEBI:15379"/>
        <dbReference type="ChEBI" id="CHEBI:17568"/>
        <dbReference type="ChEBI" id="CHEBI:57540"/>
        <dbReference type="ChEBI" id="CHEBI:57618"/>
        <dbReference type="ChEBI" id="CHEBI:57945"/>
        <dbReference type="ChEBI" id="CHEBI:58210"/>
        <dbReference type="ChEBI" id="CHEBI:59891"/>
        <dbReference type="EC" id="1.14.99.46"/>
    </reaction>
</comment>
<dbReference type="Proteomes" id="UP000035929">
    <property type="component" value="Unassembled WGS sequence"/>
</dbReference>
<dbReference type="NCBIfam" id="TIGR03612">
    <property type="entry name" value="RutA"/>
    <property type="match status" value="1"/>
</dbReference>
<reference evidence="8 9" key="1">
    <citation type="submission" date="2015-03" db="EMBL/GenBank/DDBJ databases">
        <title>Genome sequencing of Methylobacterium aquaticum DSM16371 type strain.</title>
        <authorList>
            <person name="Chaudhry V."/>
            <person name="Patil P.B."/>
        </authorList>
    </citation>
    <scope>NUCLEOTIDE SEQUENCE [LARGE SCALE GENOMIC DNA]</scope>
    <source>
        <strain evidence="8 9">DSM 16371</strain>
    </source>
</reference>
<comment type="function">
    <text evidence="6">Catalyzes the pyrimidine ring opening between N-3 and C-4 by an unusual flavin hydroperoxide-catalyzed mechanism, adding oxygen atoms in the process to yield ureidoacrylate peracid, that immediately reacts with FMN forming ureidoacrylate and FMN-N(5)-oxide. The FMN-N(5)-oxide reacts spontaneously with NADH to produce FMN. Requires the flavin reductase RutF to regenerate FMN in vivo.</text>
</comment>
<evidence type="ECO:0000313" key="9">
    <source>
        <dbReference type="Proteomes" id="UP000035929"/>
    </source>
</evidence>
<keyword evidence="1 6" id="KW-0285">Flavoprotein</keyword>
<evidence type="ECO:0000256" key="3">
    <source>
        <dbReference type="ARBA" id="ARBA00022857"/>
    </source>
</evidence>
<evidence type="ECO:0000313" key="8">
    <source>
        <dbReference type="EMBL" id="KMO27840.1"/>
    </source>
</evidence>
<dbReference type="Pfam" id="PF00296">
    <property type="entry name" value="Bac_luciferase"/>
    <property type="match status" value="1"/>
</dbReference>
<keyword evidence="2 6" id="KW-0288">FMN</keyword>
<feature type="binding site" evidence="6">
    <location>
        <begin position="49"/>
        <end position="50"/>
    </location>
    <ligand>
        <name>FMN</name>
        <dbReference type="ChEBI" id="CHEBI:58210"/>
    </ligand>
</feature>
<feature type="binding site" evidence="6">
    <location>
        <position position="124"/>
    </location>
    <ligand>
        <name>FMN</name>
        <dbReference type="ChEBI" id="CHEBI:58210"/>
    </ligand>
</feature>
<organism evidence="8 9">
    <name type="scientific">Methylobacterium aquaticum</name>
    <dbReference type="NCBI Taxonomy" id="270351"/>
    <lineage>
        <taxon>Bacteria</taxon>
        <taxon>Pseudomonadati</taxon>
        <taxon>Pseudomonadota</taxon>
        <taxon>Alphaproteobacteria</taxon>
        <taxon>Hyphomicrobiales</taxon>
        <taxon>Methylobacteriaceae</taxon>
        <taxon>Methylobacterium</taxon>
    </lineage>
</organism>
<gene>
    <name evidence="6" type="primary">rutA</name>
    <name evidence="8" type="ORF">VP06_29505</name>
</gene>
<keyword evidence="5 6" id="KW-0503">Monooxygenase</keyword>
<name>A0A0J6RYE1_9HYPH</name>
<dbReference type="CDD" id="cd01094">
    <property type="entry name" value="Alkanesulfonate_monoxygenase"/>
    <property type="match status" value="1"/>
</dbReference>
<proteinExistence type="inferred from homology"/>
<evidence type="ECO:0000259" key="7">
    <source>
        <dbReference type="Pfam" id="PF00296"/>
    </source>
</evidence>
<dbReference type="SUPFAM" id="SSF51679">
    <property type="entry name" value="Bacterial luciferase-like"/>
    <property type="match status" value="1"/>
</dbReference>
<evidence type="ECO:0000256" key="1">
    <source>
        <dbReference type="ARBA" id="ARBA00022630"/>
    </source>
</evidence>
<dbReference type="InterPro" id="IPR036661">
    <property type="entry name" value="Luciferase-like_sf"/>
</dbReference>
<dbReference type="HAMAP" id="MF_01699">
    <property type="entry name" value="RutA"/>
    <property type="match status" value="1"/>
</dbReference>
<protein>
    <recommendedName>
        <fullName evidence="6">Pyrimidine monooxygenase RutA</fullName>
        <ecNumber evidence="6">1.14.99.46</ecNumber>
    </recommendedName>
</protein>
<sequence>MDVGVFIPIGNNGWLISEAAPQYKPSFSLNKAIVQKAEGYGLDFALSMIKLHGFGGKTEFWDYNLESFTLMAGLAAVTERITLFASTAVLTLPPALVARMATTIDSIAPGRFGVNIVSGWQKAEYAQMGLWPGDDYFGYRYDYSTEYVRVMKELWETGTSNFQGEHFRMDGCMMKPAPSGPIPIVAAGQSGRGMEFAATYADYNFVLGTGLNTPTACAPTCARLIEATGQTGRDVGSYVLMMVIADETDAAAEERWMAYRQGADVAALAWMLDQSTQDKTASAESTATWMNLPEGAVNFNMGTLVGSYAKVARMLDEAATVPGVKGIMLTFDDFLAGLDTFGTRIQPLMACRQDRPQHHHPEIAA</sequence>
<evidence type="ECO:0000256" key="6">
    <source>
        <dbReference type="HAMAP-Rule" id="MF_01699"/>
    </source>
</evidence>
<dbReference type="GO" id="GO:0008726">
    <property type="term" value="F:alkanesulfonate monooxygenase activity"/>
    <property type="evidence" value="ECO:0007669"/>
    <property type="project" value="TreeGrafter"/>
</dbReference>
<feature type="binding site" evidence="6">
    <location>
        <position position="115"/>
    </location>
    <ligand>
        <name>FMN</name>
        <dbReference type="ChEBI" id="CHEBI:58210"/>
    </ligand>
</feature>
<dbReference type="PATRIC" id="fig|270351.6.peg.4264"/>
<dbReference type="Gene3D" id="3.20.20.30">
    <property type="entry name" value="Luciferase-like domain"/>
    <property type="match status" value="1"/>
</dbReference>
<feature type="binding site" evidence="6">
    <location>
        <begin position="140"/>
        <end position="141"/>
    </location>
    <ligand>
        <name>FMN</name>
        <dbReference type="ChEBI" id="CHEBI:58210"/>
    </ligand>
</feature>
<evidence type="ECO:0000256" key="4">
    <source>
        <dbReference type="ARBA" id="ARBA00023002"/>
    </source>
</evidence>
<dbReference type="InterPro" id="IPR011251">
    <property type="entry name" value="Luciferase-like_dom"/>
</dbReference>
<dbReference type="InterPro" id="IPR050172">
    <property type="entry name" value="SsuD_RutA_monooxygenase"/>
</dbReference>
<dbReference type="GO" id="GO:0052614">
    <property type="term" value="F:uracil oxygenase activity"/>
    <property type="evidence" value="ECO:0007669"/>
    <property type="project" value="UniProtKB-EC"/>
</dbReference>
<evidence type="ECO:0000256" key="2">
    <source>
        <dbReference type="ARBA" id="ARBA00022643"/>
    </source>
</evidence>
<dbReference type="GO" id="GO:0006212">
    <property type="term" value="P:uracil catabolic process"/>
    <property type="evidence" value="ECO:0007669"/>
    <property type="project" value="UniProtKB-UniRule"/>
</dbReference>
<dbReference type="GO" id="GO:0019740">
    <property type="term" value="P:nitrogen utilization"/>
    <property type="evidence" value="ECO:0007669"/>
    <property type="project" value="UniProtKB-UniRule"/>
</dbReference>
<dbReference type="AlphaFoldDB" id="A0A0J6RYE1"/>
<dbReference type="InterPro" id="IPR019914">
    <property type="entry name" value="Pyrimidine_monooxygenase_RutA"/>
</dbReference>
<comment type="similarity">
    <text evidence="6">Belongs to the NtaA/SnaA/DszA monooxygenase family. RutA subfamily.</text>
</comment>
<feature type="binding site" evidence="6">
    <location>
        <position position="190"/>
    </location>
    <ligand>
        <name>FMN</name>
        <dbReference type="ChEBI" id="CHEBI:58210"/>
    </ligand>
</feature>
<keyword evidence="3 6" id="KW-0521">NADP</keyword>
<comment type="catalytic activity">
    <reaction evidence="6">
        <text>thymine + FMNH2 + NADH + O2 = (Z)-2-methylureidoacrylate + FMN + NAD(+) + H2O + H(+)</text>
        <dbReference type="Rhea" id="RHEA:31599"/>
        <dbReference type="ChEBI" id="CHEBI:15377"/>
        <dbReference type="ChEBI" id="CHEBI:15378"/>
        <dbReference type="ChEBI" id="CHEBI:15379"/>
        <dbReference type="ChEBI" id="CHEBI:17821"/>
        <dbReference type="ChEBI" id="CHEBI:57540"/>
        <dbReference type="ChEBI" id="CHEBI:57618"/>
        <dbReference type="ChEBI" id="CHEBI:57945"/>
        <dbReference type="ChEBI" id="CHEBI:58210"/>
        <dbReference type="ChEBI" id="CHEBI:143783"/>
        <dbReference type="EC" id="1.14.99.46"/>
    </reaction>
</comment>
<dbReference type="OrthoDB" id="9814695at2"/>
<feature type="domain" description="Luciferase-like" evidence="7">
    <location>
        <begin position="1"/>
        <end position="318"/>
    </location>
</feature>
<dbReference type="EMBL" id="LABX01000284">
    <property type="protein sequence ID" value="KMO27840.1"/>
    <property type="molecule type" value="Genomic_DNA"/>
</dbReference>
<keyword evidence="4 6" id="KW-0560">Oxidoreductase</keyword>
<accession>A0A0J6RYE1</accession>
<dbReference type="PANTHER" id="PTHR42847:SF4">
    <property type="entry name" value="ALKANESULFONATE MONOOXYGENASE-RELATED"/>
    <property type="match status" value="1"/>
</dbReference>
<dbReference type="EC" id="1.14.99.46" evidence="6"/>
<dbReference type="GO" id="GO:0046306">
    <property type="term" value="P:alkanesulfonate catabolic process"/>
    <property type="evidence" value="ECO:0007669"/>
    <property type="project" value="TreeGrafter"/>
</dbReference>
<dbReference type="PANTHER" id="PTHR42847">
    <property type="entry name" value="ALKANESULFONATE MONOOXYGENASE"/>
    <property type="match status" value="1"/>
</dbReference>